<feature type="transmembrane region" description="Helical" evidence="5">
    <location>
        <begin position="412"/>
        <end position="434"/>
    </location>
</feature>
<comment type="subcellular location">
    <subcellularLocation>
        <location evidence="1">Membrane</location>
        <topology evidence="1">Multi-pass membrane protein</topology>
    </subcellularLocation>
</comment>
<feature type="transmembrane region" description="Helical" evidence="5">
    <location>
        <begin position="383"/>
        <end position="406"/>
    </location>
</feature>
<dbReference type="PANTHER" id="PTHR23508:SF10">
    <property type="entry name" value="CARBOXYLIC ACID TRANSPORTER PROTEIN HOMOLOG"/>
    <property type="match status" value="1"/>
</dbReference>
<keyword evidence="2 5" id="KW-0812">Transmembrane</keyword>
<dbReference type="Pfam" id="PF07690">
    <property type="entry name" value="MFS_1"/>
    <property type="match status" value="1"/>
</dbReference>
<evidence type="ECO:0000256" key="4">
    <source>
        <dbReference type="ARBA" id="ARBA00023136"/>
    </source>
</evidence>
<feature type="transmembrane region" description="Helical" evidence="5">
    <location>
        <begin position="63"/>
        <end position="81"/>
    </location>
</feature>
<dbReference type="EMBL" id="CP159578">
    <property type="protein sequence ID" value="XCJ80427.1"/>
    <property type="molecule type" value="Genomic_DNA"/>
</dbReference>
<dbReference type="SUPFAM" id="SSF103473">
    <property type="entry name" value="MFS general substrate transporter"/>
    <property type="match status" value="1"/>
</dbReference>
<feature type="transmembrane region" description="Helical" evidence="5">
    <location>
        <begin position="324"/>
        <end position="343"/>
    </location>
</feature>
<feature type="transmembrane region" description="Helical" evidence="5">
    <location>
        <begin position="118"/>
        <end position="138"/>
    </location>
</feature>
<protein>
    <submittedName>
        <fullName evidence="7">MFS transporter</fullName>
    </submittedName>
</protein>
<dbReference type="InterPro" id="IPR020846">
    <property type="entry name" value="MFS_dom"/>
</dbReference>
<reference evidence="7" key="1">
    <citation type="submission" date="2024-06" db="EMBL/GenBank/DDBJ databases">
        <title>Complete genome of Salinicola endophyticus HNIBRBA4755.</title>
        <authorList>
            <person name="Shin S.Y."/>
            <person name="Kang H."/>
            <person name="Song J."/>
        </authorList>
    </citation>
    <scope>NUCLEOTIDE SEQUENCE</scope>
    <source>
        <strain evidence="7">HNIBRBA4755</strain>
    </source>
</reference>
<dbReference type="PANTHER" id="PTHR23508">
    <property type="entry name" value="CARBOXYLIC ACID TRANSPORTER PROTEIN HOMOLOG"/>
    <property type="match status" value="1"/>
</dbReference>
<feature type="transmembrane region" description="Helical" evidence="5">
    <location>
        <begin position="297"/>
        <end position="315"/>
    </location>
</feature>
<dbReference type="PROSITE" id="PS50850">
    <property type="entry name" value="MFS"/>
    <property type="match status" value="1"/>
</dbReference>
<evidence type="ECO:0000313" key="7">
    <source>
        <dbReference type="EMBL" id="XCJ80427.1"/>
    </source>
</evidence>
<dbReference type="InterPro" id="IPR036259">
    <property type="entry name" value="MFS_trans_sf"/>
</dbReference>
<dbReference type="InterPro" id="IPR011701">
    <property type="entry name" value="MFS"/>
</dbReference>
<feature type="transmembrane region" description="Helical" evidence="5">
    <location>
        <begin position="255"/>
        <end position="277"/>
    </location>
</feature>
<sequence>MTLDTATEVDPRKLLDEAPMGRAQVLAVATTVALNALDGFDVLAISFAAPGIVAEWGINRAELGVVLAMELIGMALGSILLGGVTDRVGRRPVNLGCLLLMAVGMLMAARAGSVAELGAWRVLTGIGIGGMLASINATAAEYANHKSRNLCVSLMAIGYPLGAIVGGTIAAQLLRLFDWRAVFYFGALVTALMIPLTAWLLRETVPYLYQRRPAGALDRINRELRRLGHATVARLPAPPARNGSDSPLALFGPSLIRVTLLLTLAYFMHIATFYFILKWVPQIVVGMGFDPANAAGVLVWANIGGALGGALLGLLGRHLPVRRLTVAALCLSVIMVTLFGHGADSLAGISLLVALTGFCTNAGVVGLYALFAQRFPTAQRASGTGFAIGVGRGGAALSPIVVGVLFTLDLDLQAVAIVMALGAAIAAVAVLLLGPEPIQTEQLRAQEDNTSHTRLTPDSPGG</sequence>
<feature type="transmembrane region" description="Helical" evidence="5">
    <location>
        <begin position="349"/>
        <end position="371"/>
    </location>
</feature>
<evidence type="ECO:0000256" key="5">
    <source>
        <dbReference type="SAM" id="Phobius"/>
    </source>
</evidence>
<dbReference type="GO" id="GO:0046943">
    <property type="term" value="F:carboxylic acid transmembrane transporter activity"/>
    <property type="evidence" value="ECO:0007669"/>
    <property type="project" value="TreeGrafter"/>
</dbReference>
<feature type="transmembrane region" description="Helical" evidence="5">
    <location>
        <begin position="150"/>
        <end position="175"/>
    </location>
</feature>
<keyword evidence="3 5" id="KW-1133">Transmembrane helix</keyword>
<name>A0AB74UBT8_9GAMM</name>
<dbReference type="RefSeq" id="WP_353981243.1">
    <property type="nucleotide sequence ID" value="NZ_CP159578.1"/>
</dbReference>
<gene>
    <name evidence="7" type="ORF">ABV408_04460</name>
</gene>
<proteinExistence type="predicted"/>
<dbReference type="AlphaFoldDB" id="A0AB74UBT8"/>
<feature type="transmembrane region" description="Helical" evidence="5">
    <location>
        <begin position="181"/>
        <end position="201"/>
    </location>
</feature>
<evidence type="ECO:0000256" key="2">
    <source>
        <dbReference type="ARBA" id="ARBA00022692"/>
    </source>
</evidence>
<evidence type="ECO:0000256" key="3">
    <source>
        <dbReference type="ARBA" id="ARBA00022989"/>
    </source>
</evidence>
<dbReference type="GO" id="GO:0005886">
    <property type="term" value="C:plasma membrane"/>
    <property type="evidence" value="ECO:0007669"/>
    <property type="project" value="TreeGrafter"/>
</dbReference>
<feature type="transmembrane region" description="Helical" evidence="5">
    <location>
        <begin position="93"/>
        <end position="112"/>
    </location>
</feature>
<organism evidence="7">
    <name type="scientific">Salinicola endophyticus</name>
    <dbReference type="NCBI Taxonomy" id="1949083"/>
    <lineage>
        <taxon>Bacteria</taxon>
        <taxon>Pseudomonadati</taxon>
        <taxon>Pseudomonadota</taxon>
        <taxon>Gammaproteobacteria</taxon>
        <taxon>Oceanospirillales</taxon>
        <taxon>Halomonadaceae</taxon>
        <taxon>Salinicola</taxon>
    </lineage>
</organism>
<evidence type="ECO:0000259" key="6">
    <source>
        <dbReference type="PROSITE" id="PS50850"/>
    </source>
</evidence>
<dbReference type="Gene3D" id="1.20.1250.20">
    <property type="entry name" value="MFS general substrate transporter like domains"/>
    <property type="match status" value="1"/>
</dbReference>
<accession>A0AB74UBT8</accession>
<evidence type="ECO:0000256" key="1">
    <source>
        <dbReference type="ARBA" id="ARBA00004141"/>
    </source>
</evidence>
<keyword evidence="4 5" id="KW-0472">Membrane</keyword>
<feature type="domain" description="Major facilitator superfamily (MFS) profile" evidence="6">
    <location>
        <begin position="27"/>
        <end position="438"/>
    </location>
</feature>